<sequence>MQITSTLQTSFSISSVSAVPKTQPVQYQQSSDAKIHEVKGRYDMTNISPREVDQAAQELVDAGAKDVVKIGALLLKGENWHAHTELMLADVKRETGIEIELPSFAPNQKRNLVAETQENIEYLKGIGKDTSHAEEFLAFLKSFHGESGSIHSASAGVAAVSEAALARQYTALN</sequence>
<dbReference type="Proteomes" id="UP000444174">
    <property type="component" value="Unassembled WGS sequence"/>
</dbReference>
<keyword evidence="2" id="KW-1185">Reference proteome</keyword>
<gene>
    <name evidence="1" type="ORF">GFB49_15810</name>
</gene>
<evidence type="ECO:0000313" key="2">
    <source>
        <dbReference type="Proteomes" id="UP000444174"/>
    </source>
</evidence>
<reference evidence="1 2" key="1">
    <citation type="submission" date="2019-10" db="EMBL/GenBank/DDBJ databases">
        <title>Epibacterium sp. nov., isolated from seawater.</title>
        <authorList>
            <person name="Zhang X."/>
            <person name="Li N."/>
        </authorList>
    </citation>
    <scope>NUCLEOTIDE SEQUENCE [LARGE SCALE GENOMIC DNA]</scope>
    <source>
        <strain evidence="1 2">SM1979</strain>
    </source>
</reference>
<dbReference type="AlphaFoldDB" id="A0A843YL07"/>
<organism evidence="1 2">
    <name type="scientific">Tritonibacter litoralis</name>
    <dbReference type="NCBI Taxonomy" id="2662264"/>
    <lineage>
        <taxon>Bacteria</taxon>
        <taxon>Pseudomonadati</taxon>
        <taxon>Pseudomonadota</taxon>
        <taxon>Alphaproteobacteria</taxon>
        <taxon>Rhodobacterales</taxon>
        <taxon>Paracoccaceae</taxon>
        <taxon>Tritonibacter</taxon>
    </lineage>
</organism>
<dbReference type="EMBL" id="WIBF01000011">
    <property type="protein sequence ID" value="MQQ09932.1"/>
    <property type="molecule type" value="Genomic_DNA"/>
</dbReference>
<dbReference type="RefSeq" id="WP_153216912.1">
    <property type="nucleotide sequence ID" value="NZ_WIBF01000011.1"/>
</dbReference>
<protein>
    <submittedName>
        <fullName evidence="1">Uncharacterized protein</fullName>
    </submittedName>
</protein>
<accession>A0A843YL07</accession>
<comment type="caution">
    <text evidence="1">The sequence shown here is derived from an EMBL/GenBank/DDBJ whole genome shotgun (WGS) entry which is preliminary data.</text>
</comment>
<name>A0A843YL07_9RHOB</name>
<proteinExistence type="predicted"/>
<evidence type="ECO:0000313" key="1">
    <source>
        <dbReference type="EMBL" id="MQQ09932.1"/>
    </source>
</evidence>